<proteinExistence type="predicted"/>
<accession>A0ACC2KX30</accession>
<organism evidence="1 2">
    <name type="scientific">Persea americana</name>
    <name type="common">Avocado</name>
    <dbReference type="NCBI Taxonomy" id="3435"/>
    <lineage>
        <taxon>Eukaryota</taxon>
        <taxon>Viridiplantae</taxon>
        <taxon>Streptophyta</taxon>
        <taxon>Embryophyta</taxon>
        <taxon>Tracheophyta</taxon>
        <taxon>Spermatophyta</taxon>
        <taxon>Magnoliopsida</taxon>
        <taxon>Magnoliidae</taxon>
        <taxon>Laurales</taxon>
        <taxon>Lauraceae</taxon>
        <taxon>Persea</taxon>
    </lineage>
</organism>
<evidence type="ECO:0000313" key="1">
    <source>
        <dbReference type="EMBL" id="KAJ8625841.1"/>
    </source>
</evidence>
<keyword evidence="2" id="KW-1185">Reference proteome</keyword>
<comment type="caution">
    <text evidence="1">The sequence shown here is derived from an EMBL/GenBank/DDBJ whole genome shotgun (WGS) entry which is preliminary data.</text>
</comment>
<dbReference type="Proteomes" id="UP001234297">
    <property type="component" value="Chromosome 11"/>
</dbReference>
<reference evidence="1 2" key="1">
    <citation type="journal article" date="2022" name="Hortic Res">
        <title>A haplotype resolved chromosomal level avocado genome allows analysis of novel avocado genes.</title>
        <authorList>
            <person name="Nath O."/>
            <person name="Fletcher S.J."/>
            <person name="Hayward A."/>
            <person name="Shaw L.M."/>
            <person name="Masouleh A.K."/>
            <person name="Furtado A."/>
            <person name="Henry R.J."/>
            <person name="Mitter N."/>
        </authorList>
    </citation>
    <scope>NUCLEOTIDE SEQUENCE [LARGE SCALE GENOMIC DNA]</scope>
    <source>
        <strain evidence="2">cv. Hass</strain>
    </source>
</reference>
<name>A0ACC2KX30_PERAE</name>
<dbReference type="EMBL" id="CM056819">
    <property type="protein sequence ID" value="KAJ8625841.1"/>
    <property type="molecule type" value="Genomic_DNA"/>
</dbReference>
<sequence>MQKETFQPDRGDQIAVEGSFTPGRPDGREDLKKIEDLHFLPSSSSRLLLFFSTTLICSLREVQWCPLGSRD</sequence>
<gene>
    <name evidence="1" type="ORF">MRB53_034371</name>
</gene>
<evidence type="ECO:0000313" key="2">
    <source>
        <dbReference type="Proteomes" id="UP001234297"/>
    </source>
</evidence>
<protein>
    <submittedName>
        <fullName evidence="1">Uncharacterized protein</fullName>
    </submittedName>
</protein>